<dbReference type="Pfam" id="PF04381">
    <property type="entry name" value="RdgC"/>
    <property type="match status" value="1"/>
</dbReference>
<keyword evidence="3" id="KW-0233">DNA recombination</keyword>
<dbReference type="GO" id="GO:0006310">
    <property type="term" value="P:DNA recombination"/>
    <property type="evidence" value="ECO:0007669"/>
    <property type="project" value="UniProtKB-KW"/>
</dbReference>
<dbReference type="AlphaFoldDB" id="A0A1J5SRC7"/>
<dbReference type="GO" id="GO:0043590">
    <property type="term" value="C:bacterial nucleoid"/>
    <property type="evidence" value="ECO:0007669"/>
    <property type="project" value="TreeGrafter"/>
</dbReference>
<comment type="subcellular location">
    <subcellularLocation>
        <location evidence="1">Cytoplasm</location>
        <location evidence="1">Nucleoid</location>
    </subcellularLocation>
</comment>
<dbReference type="PANTHER" id="PTHR38103:SF1">
    <property type="entry name" value="RECOMBINATION-ASSOCIATED PROTEIN RDGC"/>
    <property type="match status" value="1"/>
</dbReference>
<dbReference type="GO" id="GO:0003690">
    <property type="term" value="F:double-stranded DNA binding"/>
    <property type="evidence" value="ECO:0007669"/>
    <property type="project" value="TreeGrafter"/>
</dbReference>
<dbReference type="PANTHER" id="PTHR38103">
    <property type="entry name" value="RECOMBINATION-ASSOCIATED PROTEIN RDGC"/>
    <property type="match status" value="1"/>
</dbReference>
<sequence length="300" mass="33676">MWFKNIFIFRLSADNSITPEKLNEKLALKPLLACSGLDKQSRGWVPCHSDKLVHSANKQILLALGVEQKLLPATIINRFAKERIADIEAQQGYKVGRKEAKEIKEAITEELLPRAFALQRTTYAWLDTVNGYLIIDAASSAKTEELLELLNKTLDDLPFKPLHTQISPVAAMTDWLAGNNAPAGFTIDRELELRATGESKATIRYANHALEGDEILKHIATGKRVTRLGMTWNDRISFVLTEQMQIKRLEFLDIIKEKSTALADNADEMFELDFTLMTGELAKMFTDLIEALGGEMVNSN</sequence>
<evidence type="ECO:0000256" key="2">
    <source>
        <dbReference type="ARBA" id="ARBA00022490"/>
    </source>
</evidence>
<evidence type="ECO:0000256" key="3">
    <source>
        <dbReference type="ARBA" id="ARBA00023172"/>
    </source>
</evidence>
<dbReference type="GO" id="GO:0000018">
    <property type="term" value="P:regulation of DNA recombination"/>
    <property type="evidence" value="ECO:0007669"/>
    <property type="project" value="TreeGrafter"/>
</dbReference>
<keyword evidence="2" id="KW-0963">Cytoplasm</keyword>
<evidence type="ECO:0000313" key="4">
    <source>
        <dbReference type="EMBL" id="OIR06584.1"/>
    </source>
</evidence>
<dbReference type="NCBIfam" id="NF001464">
    <property type="entry name" value="PRK00321.1-5"/>
    <property type="match status" value="1"/>
</dbReference>
<dbReference type="EMBL" id="MLJW01000042">
    <property type="protein sequence ID" value="OIR06584.1"/>
    <property type="molecule type" value="Genomic_DNA"/>
</dbReference>
<dbReference type="InterPro" id="IPR007476">
    <property type="entry name" value="RdgC"/>
</dbReference>
<gene>
    <name evidence="4" type="primary">rdgC_3</name>
    <name evidence="4" type="ORF">GALL_111890</name>
</gene>
<dbReference type="NCBIfam" id="NF001463">
    <property type="entry name" value="PRK00321.1-4"/>
    <property type="match status" value="1"/>
</dbReference>
<dbReference type="HAMAP" id="MF_00194">
    <property type="entry name" value="RdgC"/>
    <property type="match status" value="1"/>
</dbReference>
<reference evidence="4" key="1">
    <citation type="submission" date="2016-10" db="EMBL/GenBank/DDBJ databases">
        <title>Sequence of Gallionella enrichment culture.</title>
        <authorList>
            <person name="Poehlein A."/>
            <person name="Muehling M."/>
            <person name="Daniel R."/>
        </authorList>
    </citation>
    <scope>NUCLEOTIDE SEQUENCE</scope>
</reference>
<accession>A0A1J5SRC7</accession>
<evidence type="ECO:0000256" key="1">
    <source>
        <dbReference type="ARBA" id="ARBA00004453"/>
    </source>
</evidence>
<proteinExistence type="inferred from homology"/>
<name>A0A1J5SRC7_9ZZZZ</name>
<organism evidence="4">
    <name type="scientific">mine drainage metagenome</name>
    <dbReference type="NCBI Taxonomy" id="410659"/>
    <lineage>
        <taxon>unclassified sequences</taxon>
        <taxon>metagenomes</taxon>
        <taxon>ecological metagenomes</taxon>
    </lineage>
</organism>
<comment type="caution">
    <text evidence="4">The sequence shown here is derived from an EMBL/GenBank/DDBJ whole genome shotgun (WGS) entry which is preliminary data.</text>
</comment>
<protein>
    <submittedName>
        <fullName evidence="4">Recombination-associated protein RdgC</fullName>
    </submittedName>
</protein>